<feature type="domain" description="PB1" evidence="5">
    <location>
        <begin position="286"/>
        <end position="365"/>
    </location>
</feature>
<evidence type="ECO:0000256" key="3">
    <source>
        <dbReference type="PROSITE-ProRule" id="PRU00339"/>
    </source>
</evidence>
<evidence type="ECO:0000259" key="5">
    <source>
        <dbReference type="PROSITE" id="PS51745"/>
    </source>
</evidence>
<feature type="region of interest" description="Disordered" evidence="4">
    <location>
        <begin position="172"/>
        <end position="275"/>
    </location>
</feature>
<dbReference type="AlphaFoldDB" id="A0A7C8ZS18"/>
<dbReference type="InterPro" id="IPR000270">
    <property type="entry name" value="PB1_dom"/>
</dbReference>
<feature type="compositionally biased region" description="Basic and acidic residues" evidence="4">
    <location>
        <begin position="244"/>
        <end position="275"/>
    </location>
</feature>
<dbReference type="CDD" id="cd05992">
    <property type="entry name" value="PB1"/>
    <property type="match status" value="1"/>
</dbReference>
<dbReference type="SUPFAM" id="SSF54277">
    <property type="entry name" value="CAD &amp; PB1 domains"/>
    <property type="match status" value="1"/>
</dbReference>
<feature type="compositionally biased region" description="Basic residues" evidence="4">
    <location>
        <begin position="194"/>
        <end position="207"/>
    </location>
</feature>
<dbReference type="PANTHER" id="PTHR46183:SF4">
    <property type="entry name" value="PROTEIN PHOX4"/>
    <property type="match status" value="1"/>
</dbReference>
<evidence type="ECO:0000256" key="4">
    <source>
        <dbReference type="SAM" id="MobiDB-lite"/>
    </source>
</evidence>
<dbReference type="PANTHER" id="PTHR46183">
    <property type="entry name" value="PROTEIN CLMP1"/>
    <property type="match status" value="1"/>
</dbReference>
<dbReference type="SUPFAM" id="SSF48452">
    <property type="entry name" value="TPR-like"/>
    <property type="match status" value="1"/>
</dbReference>
<dbReference type="SMART" id="SM00028">
    <property type="entry name" value="TPR"/>
    <property type="match status" value="3"/>
</dbReference>
<reference evidence="6" key="1">
    <citation type="journal article" date="2013" name="J. Plant Res.">
        <title>Effect of fungi and light on seed germination of three Opuntia species from semiarid lands of central Mexico.</title>
        <authorList>
            <person name="Delgado-Sanchez P."/>
            <person name="Jimenez-Bremont J.F."/>
            <person name="Guerrero-Gonzalez Mde L."/>
            <person name="Flores J."/>
        </authorList>
    </citation>
    <scope>NUCLEOTIDE SEQUENCE</scope>
    <source>
        <tissue evidence="6">Cladode</tissue>
    </source>
</reference>
<feature type="repeat" description="TPR" evidence="3">
    <location>
        <begin position="44"/>
        <end position="77"/>
    </location>
</feature>
<feature type="compositionally biased region" description="Basic and acidic residues" evidence="4">
    <location>
        <begin position="220"/>
        <end position="237"/>
    </location>
</feature>
<dbReference type="PROSITE" id="PS51745">
    <property type="entry name" value="PB1"/>
    <property type="match status" value="1"/>
</dbReference>
<dbReference type="InterPro" id="IPR053793">
    <property type="entry name" value="PB1-like"/>
</dbReference>
<dbReference type="InterPro" id="IPR011990">
    <property type="entry name" value="TPR-like_helical_dom_sf"/>
</dbReference>
<sequence>MGKPTGKKKPEVSKQGGIPSKSSKAADRSSKAFDEDTAVFINMSQELKEEGNKLFQKHDHEGAMLKYEKALKLLPGNHIDVANLRTQMAACYMQMGIGEYPRAINECNLALEVAPKYSKALLRRAKCFETLNRFDLAWRDVNLVLNMEPNNQTALEMRDGLKKVMEEKGINVDEIEVPMTPEQNDSPGVSVLRKNVKQKSSKKKKRSIKAEDSQSEQGEEEKVVGDEPKAEQVEQKVGHKTKPKKIEKQRVENKPKPPHFEEDRSKPEDKEVVQEKVSVREEKEVARTVKLVFGDDIRCAQLPVNCNVLLMRDVVRDRFPNLEGVLVKYRDQEGDLITITTTDELRKAERLGNSHGSLRLYISEVSPDQEPAYDGADNREVSKVETKIPSDVNNDEVENGDVNDTDSTYIDSWIVQFAELFKNHVGFDSDSYLDLHGVGMKIYAEAIEDTVSSEDAQELFDIASEKFQEMAALALFNMGNVHMSKARKHMPVSEDHSEESVLLQIKSTYEWAKEQYTKAGLRYEDAVKMKPDFYEGHIALGQQQFEQAKLCWHYAQGSKTDNMEPGATQEILLLYNKAEESMEKGMQIWEEMEERRLNGLSKEEKCKANLQKMGLDGLLKDLSADEAAEQASIMRSQIYILWGTLLYERSIVEFKLGLPSWEECLEVAVEKFELAGASHTDITVMIKNHCSNQAATAGLGFKVDELVQAWHEMYDAKRWQIGVQSFRLEPLFRRRVPRLHHVLEHL</sequence>
<protein>
    <recommendedName>
        <fullName evidence="5">PB1 domain-containing protein</fullName>
    </recommendedName>
</protein>
<feature type="region of interest" description="Disordered" evidence="4">
    <location>
        <begin position="1"/>
        <end position="32"/>
    </location>
</feature>
<dbReference type="Pfam" id="PF00564">
    <property type="entry name" value="PB1"/>
    <property type="match status" value="1"/>
</dbReference>
<name>A0A7C8ZS18_OPUST</name>
<dbReference type="Gene3D" id="1.25.40.10">
    <property type="entry name" value="Tetratricopeptide repeat domain"/>
    <property type="match status" value="2"/>
</dbReference>
<proteinExistence type="predicted"/>
<dbReference type="PROSITE" id="PS50005">
    <property type="entry name" value="TPR"/>
    <property type="match status" value="1"/>
</dbReference>
<keyword evidence="2 3" id="KW-0802">TPR repeat</keyword>
<dbReference type="InterPro" id="IPR019734">
    <property type="entry name" value="TPR_rpt"/>
</dbReference>
<dbReference type="EMBL" id="GISG01164452">
    <property type="protein sequence ID" value="MBA4650312.1"/>
    <property type="molecule type" value="Transcribed_RNA"/>
</dbReference>
<evidence type="ECO:0000256" key="2">
    <source>
        <dbReference type="ARBA" id="ARBA00022803"/>
    </source>
</evidence>
<dbReference type="InterPro" id="IPR044517">
    <property type="entry name" value="PHOX1-4"/>
</dbReference>
<accession>A0A7C8ZS18</accession>
<keyword evidence="1" id="KW-0677">Repeat</keyword>
<evidence type="ECO:0000313" key="6">
    <source>
        <dbReference type="EMBL" id="MBA4650312.1"/>
    </source>
</evidence>
<reference evidence="6" key="2">
    <citation type="submission" date="2020-07" db="EMBL/GenBank/DDBJ databases">
        <authorList>
            <person name="Vera ALvarez R."/>
            <person name="Arias-Moreno D.M."/>
            <person name="Jimenez-Jacinto V."/>
            <person name="Jimenez-Bremont J.F."/>
            <person name="Swaminathan K."/>
            <person name="Moose S.P."/>
            <person name="Guerrero-Gonzalez M.L."/>
            <person name="Marino-Ramirez L."/>
            <person name="Landsman D."/>
            <person name="Rodriguez-Kessler M."/>
            <person name="Delgado-Sanchez P."/>
        </authorList>
    </citation>
    <scope>NUCLEOTIDE SEQUENCE</scope>
    <source>
        <tissue evidence="6">Cladode</tissue>
    </source>
</reference>
<evidence type="ECO:0000256" key="1">
    <source>
        <dbReference type="ARBA" id="ARBA00022737"/>
    </source>
</evidence>
<organism evidence="6">
    <name type="scientific">Opuntia streptacantha</name>
    <name type="common">Prickly pear cactus</name>
    <name type="synonym">Opuntia cardona</name>
    <dbReference type="NCBI Taxonomy" id="393608"/>
    <lineage>
        <taxon>Eukaryota</taxon>
        <taxon>Viridiplantae</taxon>
        <taxon>Streptophyta</taxon>
        <taxon>Embryophyta</taxon>
        <taxon>Tracheophyta</taxon>
        <taxon>Spermatophyta</taxon>
        <taxon>Magnoliopsida</taxon>
        <taxon>eudicotyledons</taxon>
        <taxon>Gunneridae</taxon>
        <taxon>Pentapetalae</taxon>
        <taxon>Caryophyllales</taxon>
        <taxon>Cactineae</taxon>
        <taxon>Cactaceae</taxon>
        <taxon>Opuntioideae</taxon>
        <taxon>Opuntia</taxon>
    </lineage>
</organism>
<dbReference type="Gene3D" id="3.10.20.90">
    <property type="entry name" value="Phosphatidylinositol 3-kinase Catalytic Subunit, Chain A, domain 1"/>
    <property type="match status" value="1"/>
</dbReference>
<dbReference type="SMART" id="SM00666">
    <property type="entry name" value="PB1"/>
    <property type="match status" value="1"/>
</dbReference>